<proteinExistence type="predicted"/>
<dbReference type="AlphaFoldDB" id="A0A937XIH4"/>
<evidence type="ECO:0000313" key="3">
    <source>
        <dbReference type="Proteomes" id="UP000779900"/>
    </source>
</evidence>
<feature type="transmembrane region" description="Helical" evidence="1">
    <location>
        <begin position="46"/>
        <end position="65"/>
    </location>
</feature>
<reference evidence="2" key="1">
    <citation type="submission" date="2019-03" db="EMBL/GenBank/DDBJ databases">
        <title>Lake Tanganyika Metagenome-Assembled Genomes (MAGs).</title>
        <authorList>
            <person name="Tran P."/>
        </authorList>
    </citation>
    <scope>NUCLEOTIDE SEQUENCE</scope>
    <source>
        <strain evidence="2">K_DeepCast_150m_m2_040</strain>
    </source>
</reference>
<keyword evidence="1" id="KW-0812">Transmembrane</keyword>
<name>A0A937XIH4_UNCW3</name>
<keyword evidence="1" id="KW-1133">Transmembrane helix</keyword>
<protein>
    <submittedName>
        <fullName evidence="2">Uncharacterized protein</fullName>
    </submittedName>
</protein>
<evidence type="ECO:0000313" key="2">
    <source>
        <dbReference type="EMBL" id="MBM3331690.1"/>
    </source>
</evidence>
<accession>A0A937XIH4</accession>
<keyword evidence="1" id="KW-0472">Membrane</keyword>
<evidence type="ECO:0000256" key="1">
    <source>
        <dbReference type="SAM" id="Phobius"/>
    </source>
</evidence>
<feature type="transmembrane region" description="Helical" evidence="1">
    <location>
        <begin position="77"/>
        <end position="101"/>
    </location>
</feature>
<gene>
    <name evidence="2" type="ORF">FJY68_07565</name>
</gene>
<organism evidence="2 3">
    <name type="scientific">candidate division WOR-3 bacterium</name>
    <dbReference type="NCBI Taxonomy" id="2052148"/>
    <lineage>
        <taxon>Bacteria</taxon>
        <taxon>Bacteria division WOR-3</taxon>
    </lineage>
</organism>
<dbReference type="EMBL" id="VGIR01000040">
    <property type="protein sequence ID" value="MBM3331690.1"/>
    <property type="molecule type" value="Genomic_DNA"/>
</dbReference>
<feature type="transmembrane region" description="Helical" evidence="1">
    <location>
        <begin position="121"/>
        <end position="154"/>
    </location>
</feature>
<sequence length="165" mass="18565">MVDFRMRFRYDPARTFGQNWVGAFIAYIVIDGLCVGLGMGVPLFCILLGFSVGWFGAVRAWHFVPGQIGAMKRSLRYALLTTLVTFVIMAIIWGRLVPMLFNPVVNPGNMGLPLLLYEPKASLIGWLVLMILISPFLQFQMTVLGSFVTFLFLFSRWPEGPPRVA</sequence>
<dbReference type="Proteomes" id="UP000779900">
    <property type="component" value="Unassembled WGS sequence"/>
</dbReference>
<feature type="transmembrane region" description="Helical" evidence="1">
    <location>
        <begin position="20"/>
        <end position="40"/>
    </location>
</feature>
<comment type="caution">
    <text evidence="2">The sequence shown here is derived from an EMBL/GenBank/DDBJ whole genome shotgun (WGS) entry which is preliminary data.</text>
</comment>